<protein>
    <submittedName>
        <fullName evidence="1">Gypsy retrotransposon integrase-like protein</fullName>
    </submittedName>
</protein>
<dbReference type="InterPro" id="IPR036397">
    <property type="entry name" value="RNaseH_sf"/>
</dbReference>
<evidence type="ECO:0000313" key="1">
    <source>
        <dbReference type="EMBL" id="MCI75474.1"/>
    </source>
</evidence>
<organism evidence="1 2">
    <name type="scientific">Trifolium medium</name>
    <dbReference type="NCBI Taxonomy" id="97028"/>
    <lineage>
        <taxon>Eukaryota</taxon>
        <taxon>Viridiplantae</taxon>
        <taxon>Streptophyta</taxon>
        <taxon>Embryophyta</taxon>
        <taxon>Tracheophyta</taxon>
        <taxon>Spermatophyta</taxon>
        <taxon>Magnoliopsida</taxon>
        <taxon>eudicotyledons</taxon>
        <taxon>Gunneridae</taxon>
        <taxon>Pentapetalae</taxon>
        <taxon>rosids</taxon>
        <taxon>fabids</taxon>
        <taxon>Fabales</taxon>
        <taxon>Fabaceae</taxon>
        <taxon>Papilionoideae</taxon>
        <taxon>50 kb inversion clade</taxon>
        <taxon>NPAAA clade</taxon>
        <taxon>Hologalegina</taxon>
        <taxon>IRL clade</taxon>
        <taxon>Trifolieae</taxon>
        <taxon>Trifolium</taxon>
    </lineage>
</organism>
<dbReference type="EMBL" id="LXQA010883550">
    <property type="protein sequence ID" value="MCI75474.1"/>
    <property type="molecule type" value="Genomic_DNA"/>
</dbReference>
<dbReference type="AlphaFoldDB" id="A0A392US96"/>
<name>A0A392US96_9FABA</name>
<evidence type="ECO:0000313" key="2">
    <source>
        <dbReference type="Proteomes" id="UP000265520"/>
    </source>
</evidence>
<dbReference type="GO" id="GO:0003676">
    <property type="term" value="F:nucleic acid binding"/>
    <property type="evidence" value="ECO:0007669"/>
    <property type="project" value="InterPro"/>
</dbReference>
<feature type="non-terminal residue" evidence="1">
    <location>
        <position position="50"/>
    </location>
</feature>
<keyword evidence="2" id="KW-1185">Reference proteome</keyword>
<dbReference type="PANTHER" id="PTHR48475">
    <property type="entry name" value="RIBONUCLEASE H"/>
    <property type="match status" value="1"/>
</dbReference>
<dbReference type="SUPFAM" id="SSF53098">
    <property type="entry name" value="Ribonuclease H-like"/>
    <property type="match status" value="1"/>
</dbReference>
<dbReference type="PANTHER" id="PTHR48475:SF1">
    <property type="entry name" value="RNASE H TYPE-1 DOMAIN-CONTAINING PROTEIN"/>
    <property type="match status" value="1"/>
</dbReference>
<accession>A0A392US96</accession>
<proteinExistence type="predicted"/>
<sequence length="50" mass="5803">MKGAVEAVNKNIKKIIQKMVKTYKDWQEMLPYALHDYRTTVRTSTGATPF</sequence>
<reference evidence="1 2" key="1">
    <citation type="journal article" date="2018" name="Front. Plant Sci.">
        <title>Red Clover (Trifolium pratense) and Zigzag Clover (T. medium) - A Picture of Genomic Similarities and Differences.</title>
        <authorList>
            <person name="Dluhosova J."/>
            <person name="Istvanek J."/>
            <person name="Nedelnik J."/>
            <person name="Repkova J."/>
        </authorList>
    </citation>
    <scope>NUCLEOTIDE SEQUENCE [LARGE SCALE GENOMIC DNA]</scope>
    <source>
        <strain evidence="2">cv. 10/8</strain>
        <tissue evidence="1">Leaf</tissue>
    </source>
</reference>
<dbReference type="Proteomes" id="UP000265520">
    <property type="component" value="Unassembled WGS sequence"/>
</dbReference>
<dbReference type="Gene3D" id="3.30.420.10">
    <property type="entry name" value="Ribonuclease H-like superfamily/Ribonuclease H"/>
    <property type="match status" value="1"/>
</dbReference>
<dbReference type="InterPro" id="IPR012337">
    <property type="entry name" value="RNaseH-like_sf"/>
</dbReference>
<comment type="caution">
    <text evidence="1">The sequence shown here is derived from an EMBL/GenBank/DDBJ whole genome shotgun (WGS) entry which is preliminary data.</text>
</comment>